<dbReference type="SUPFAM" id="SSF102114">
    <property type="entry name" value="Radical SAM enzymes"/>
    <property type="match status" value="1"/>
</dbReference>
<protein>
    <submittedName>
        <fullName evidence="10">B12-binding domain-containing radical SAM protein</fullName>
    </submittedName>
</protein>
<dbReference type="InterPro" id="IPR034466">
    <property type="entry name" value="Methyltransferase_Class_B"/>
</dbReference>
<evidence type="ECO:0000256" key="5">
    <source>
        <dbReference type="ARBA" id="ARBA00022723"/>
    </source>
</evidence>
<reference evidence="11" key="1">
    <citation type="submission" date="2020-06" db="EMBL/GenBank/DDBJ databases">
        <title>Draft genomic sequecing of Geomonas sp. Red745.</title>
        <authorList>
            <person name="Itoh H."/>
            <person name="Xu Z.X."/>
            <person name="Ushijima N."/>
            <person name="Masuda Y."/>
            <person name="Shiratori Y."/>
            <person name="Senoo K."/>
        </authorList>
    </citation>
    <scope>NUCLEOTIDE SEQUENCE [LARGE SCALE GENOMIC DNA]</scope>
    <source>
        <strain evidence="11">Red745</strain>
    </source>
</reference>
<dbReference type="PROSITE" id="PS51332">
    <property type="entry name" value="B12_BINDING"/>
    <property type="match status" value="1"/>
</dbReference>
<dbReference type="InterPro" id="IPR036724">
    <property type="entry name" value="Cobalamin-bd_sf"/>
</dbReference>
<keyword evidence="6" id="KW-0408">Iron</keyword>
<dbReference type="InterPro" id="IPR023404">
    <property type="entry name" value="rSAM_horseshoe"/>
</dbReference>
<dbReference type="GO" id="GO:0003824">
    <property type="term" value="F:catalytic activity"/>
    <property type="evidence" value="ECO:0007669"/>
    <property type="project" value="InterPro"/>
</dbReference>
<dbReference type="RefSeq" id="WP_183361073.1">
    <property type="nucleotide sequence ID" value="NZ_BLXZ01000004.1"/>
</dbReference>
<dbReference type="SFLD" id="SFLDS00029">
    <property type="entry name" value="Radical_SAM"/>
    <property type="match status" value="1"/>
</dbReference>
<evidence type="ECO:0000259" key="8">
    <source>
        <dbReference type="PROSITE" id="PS51332"/>
    </source>
</evidence>
<dbReference type="Pfam" id="PF04055">
    <property type="entry name" value="Radical_SAM"/>
    <property type="match status" value="1"/>
</dbReference>
<dbReference type="Pfam" id="PF02310">
    <property type="entry name" value="B12-binding"/>
    <property type="match status" value="1"/>
</dbReference>
<dbReference type="CDD" id="cd02068">
    <property type="entry name" value="radical_SAM_B12_BD"/>
    <property type="match status" value="1"/>
</dbReference>
<dbReference type="Proteomes" id="UP000587586">
    <property type="component" value="Unassembled WGS sequence"/>
</dbReference>
<dbReference type="InterPro" id="IPR006158">
    <property type="entry name" value="Cobalamin-bd"/>
</dbReference>
<dbReference type="SUPFAM" id="SSF52242">
    <property type="entry name" value="Cobalamin (vitamin B12)-binding domain"/>
    <property type="match status" value="1"/>
</dbReference>
<dbReference type="InterPro" id="IPR007197">
    <property type="entry name" value="rSAM"/>
</dbReference>
<organism evidence="10 11">
    <name type="scientific">Geomonas limicola</name>
    <dbReference type="NCBI Taxonomy" id="2740186"/>
    <lineage>
        <taxon>Bacteria</taxon>
        <taxon>Pseudomonadati</taxon>
        <taxon>Thermodesulfobacteriota</taxon>
        <taxon>Desulfuromonadia</taxon>
        <taxon>Geobacterales</taxon>
        <taxon>Geobacteraceae</taxon>
        <taxon>Geomonas</taxon>
    </lineage>
</organism>
<dbReference type="GO" id="GO:0031419">
    <property type="term" value="F:cobalamin binding"/>
    <property type="evidence" value="ECO:0007669"/>
    <property type="project" value="InterPro"/>
</dbReference>
<comment type="cofactor">
    <cofactor evidence="1">
        <name>[4Fe-4S] cluster</name>
        <dbReference type="ChEBI" id="CHEBI:49883"/>
    </cofactor>
</comment>
<keyword evidence="7" id="KW-0411">Iron-sulfur</keyword>
<dbReference type="EMBL" id="BLXZ01000004">
    <property type="protein sequence ID" value="GFO68517.1"/>
    <property type="molecule type" value="Genomic_DNA"/>
</dbReference>
<name>A0A6V8N9N1_9BACT</name>
<keyword evidence="3" id="KW-0808">Transferase</keyword>
<dbReference type="InterPro" id="IPR006638">
    <property type="entry name" value="Elp3/MiaA/NifB-like_rSAM"/>
</dbReference>
<evidence type="ECO:0000256" key="6">
    <source>
        <dbReference type="ARBA" id="ARBA00023004"/>
    </source>
</evidence>
<dbReference type="Gene3D" id="3.40.50.280">
    <property type="entry name" value="Cobalamin-binding domain"/>
    <property type="match status" value="1"/>
</dbReference>
<evidence type="ECO:0000256" key="4">
    <source>
        <dbReference type="ARBA" id="ARBA00022691"/>
    </source>
</evidence>
<evidence type="ECO:0000256" key="3">
    <source>
        <dbReference type="ARBA" id="ARBA00022679"/>
    </source>
</evidence>
<feature type="domain" description="B12-binding" evidence="8">
    <location>
        <begin position="2"/>
        <end position="149"/>
    </location>
</feature>
<accession>A0A6V8N9N1</accession>
<comment type="caution">
    <text evidence="10">The sequence shown here is derived from an EMBL/GenBank/DDBJ whole genome shotgun (WGS) entry which is preliminary data.</text>
</comment>
<evidence type="ECO:0000259" key="9">
    <source>
        <dbReference type="PROSITE" id="PS51918"/>
    </source>
</evidence>
<dbReference type="SFLD" id="SFLDG01082">
    <property type="entry name" value="B12-binding_domain_containing"/>
    <property type="match status" value="1"/>
</dbReference>
<evidence type="ECO:0000256" key="7">
    <source>
        <dbReference type="ARBA" id="ARBA00023014"/>
    </source>
</evidence>
<keyword evidence="2" id="KW-0489">Methyltransferase</keyword>
<dbReference type="PROSITE" id="PS51918">
    <property type="entry name" value="RADICAL_SAM"/>
    <property type="match status" value="1"/>
</dbReference>
<sequence>MNVLLVNPPVPSYYHNREFYLPSGLLYIASSLSADGNQVELLDLKTFDSRRGRPGSYESLLEERLRAFEPDLIGFGCLFSGNFQDILGYARRCKEVRPQTPILLGGIHPTIYPAEILANCPELDWIVLAEGEQSTAQLVRMLEGREPRDFGRIDGFAYRAGESVLVNEKKGYIEDLDALPFPAYELIDIEDYHVDTDLWHNPRRLPINTSVPIISSRSCPHKCPFCSMFKAMGPAWRPRSARNVVDEIEEVYHRFGQRHFSFMDDNFSLSKRRTIEICNEIVRRGLAIQFETPNGLSVNTLDAEVMAALAAAGLVRISLAIESGSDYIRNQVMRKNTSREKIFEAVRLSKSYPDMYVKAFFVIGSPEETRETLEETYTMIRDIDVDKIHLMNMVPFPSTPIFQQAVRDNLLVDGLDVDNFYRSSELYVANYSTFFIKPYALTLEELREFRTRCEALIAEQASRRATIKQVAA</sequence>
<keyword evidence="11" id="KW-1185">Reference proteome</keyword>
<dbReference type="PANTHER" id="PTHR43409">
    <property type="entry name" value="ANAEROBIC MAGNESIUM-PROTOPORPHYRIN IX MONOMETHYL ESTER CYCLASE-RELATED"/>
    <property type="match status" value="1"/>
</dbReference>
<dbReference type="PANTHER" id="PTHR43409:SF7">
    <property type="entry name" value="BLL1977 PROTEIN"/>
    <property type="match status" value="1"/>
</dbReference>
<proteinExistence type="predicted"/>
<dbReference type="Gene3D" id="3.80.30.20">
    <property type="entry name" value="tm_1862 like domain"/>
    <property type="match status" value="1"/>
</dbReference>
<dbReference type="CDD" id="cd01335">
    <property type="entry name" value="Radical_SAM"/>
    <property type="match status" value="1"/>
</dbReference>
<gene>
    <name evidence="10" type="ORF">GMLC_20960</name>
</gene>
<evidence type="ECO:0000256" key="1">
    <source>
        <dbReference type="ARBA" id="ARBA00001966"/>
    </source>
</evidence>
<keyword evidence="5" id="KW-0479">Metal-binding</keyword>
<evidence type="ECO:0000256" key="2">
    <source>
        <dbReference type="ARBA" id="ARBA00022603"/>
    </source>
</evidence>
<dbReference type="AlphaFoldDB" id="A0A6V8N9N1"/>
<dbReference type="GO" id="GO:0051539">
    <property type="term" value="F:4 iron, 4 sulfur cluster binding"/>
    <property type="evidence" value="ECO:0007669"/>
    <property type="project" value="UniProtKB-KW"/>
</dbReference>
<dbReference type="SMART" id="SM00729">
    <property type="entry name" value="Elp3"/>
    <property type="match status" value="1"/>
</dbReference>
<keyword evidence="4" id="KW-0949">S-adenosyl-L-methionine</keyword>
<dbReference type="SFLD" id="SFLDG01123">
    <property type="entry name" value="methyltransferase_(Class_B)"/>
    <property type="match status" value="1"/>
</dbReference>
<evidence type="ECO:0000313" key="11">
    <source>
        <dbReference type="Proteomes" id="UP000587586"/>
    </source>
</evidence>
<dbReference type="InterPro" id="IPR058240">
    <property type="entry name" value="rSAM_sf"/>
</dbReference>
<dbReference type="InterPro" id="IPR051198">
    <property type="entry name" value="BchE-like"/>
</dbReference>
<dbReference type="GO" id="GO:0046872">
    <property type="term" value="F:metal ion binding"/>
    <property type="evidence" value="ECO:0007669"/>
    <property type="project" value="UniProtKB-KW"/>
</dbReference>
<evidence type="ECO:0000313" key="10">
    <source>
        <dbReference type="EMBL" id="GFO68517.1"/>
    </source>
</evidence>
<feature type="domain" description="Radical SAM core" evidence="9">
    <location>
        <begin position="205"/>
        <end position="430"/>
    </location>
</feature>